<dbReference type="PANTHER" id="PTHR13271:SF34">
    <property type="entry name" value="N-LYSINE METHYLTRANSFERASE SETD6"/>
    <property type="match status" value="1"/>
</dbReference>
<comment type="subcellular location">
    <subcellularLocation>
        <location evidence="1">Nucleus</location>
    </subcellularLocation>
</comment>
<dbReference type="InterPro" id="IPR050600">
    <property type="entry name" value="SETD3_SETD6_MTase"/>
</dbReference>
<dbReference type="Proteomes" id="UP001652660">
    <property type="component" value="Chromosome 7e"/>
</dbReference>
<organism evidence="2 3">
    <name type="scientific">Coffea arabica</name>
    <name type="common">Arabian coffee</name>
    <dbReference type="NCBI Taxonomy" id="13443"/>
    <lineage>
        <taxon>Eukaryota</taxon>
        <taxon>Viridiplantae</taxon>
        <taxon>Streptophyta</taxon>
        <taxon>Embryophyta</taxon>
        <taxon>Tracheophyta</taxon>
        <taxon>Spermatophyta</taxon>
        <taxon>Magnoliopsida</taxon>
        <taxon>eudicotyledons</taxon>
        <taxon>Gunneridae</taxon>
        <taxon>Pentapetalae</taxon>
        <taxon>asterids</taxon>
        <taxon>lamiids</taxon>
        <taxon>Gentianales</taxon>
        <taxon>Rubiaceae</taxon>
        <taxon>Ixoroideae</taxon>
        <taxon>Gardenieae complex</taxon>
        <taxon>Bertiereae - Coffeeae clade</taxon>
        <taxon>Coffeeae</taxon>
        <taxon>Coffea</taxon>
    </lineage>
</organism>
<keyword evidence="2" id="KW-1185">Reference proteome</keyword>
<dbReference type="Gene3D" id="3.90.1410.10">
    <property type="entry name" value="set domain protein methyltransferase, domain 1"/>
    <property type="match status" value="1"/>
</dbReference>
<dbReference type="CDD" id="cd10527">
    <property type="entry name" value="SET_LSMT"/>
    <property type="match status" value="1"/>
</dbReference>
<dbReference type="PANTHER" id="PTHR13271">
    <property type="entry name" value="UNCHARACTERIZED PUTATIVE METHYLTRANSFERASE"/>
    <property type="match status" value="1"/>
</dbReference>
<comment type="function">
    <text evidence="1">Protein-lysine N-methyltransferase.</text>
</comment>
<evidence type="ECO:0000256" key="1">
    <source>
        <dbReference type="PIRNR" id="PIRNR011771"/>
    </source>
</evidence>
<comment type="similarity">
    <text evidence="1">Belongs to the class V-like SAM-binding methyltransferase superfamily. Histone-lysine methyltransferase family. SETD6 subfamily.</text>
</comment>
<dbReference type="GeneID" id="113702206"/>
<dbReference type="PIRSF" id="PIRSF011771">
    <property type="entry name" value="RMS1_SET"/>
    <property type="match status" value="1"/>
</dbReference>
<keyword evidence="1" id="KW-0539">Nucleus</keyword>
<gene>
    <name evidence="3" type="primary">LOC113702206</name>
</gene>
<reference evidence="2" key="1">
    <citation type="journal article" date="2025" name="Foods">
        <title>Unveiling the Microbial Signatures of Arabica Coffee Cherries: Insights into Ripeness Specific Diversity, Functional Traits, and Implications for Quality and Safety.</title>
        <authorList>
            <consortium name="RefSeq"/>
            <person name="Tenea G.N."/>
            <person name="Cifuentes V."/>
            <person name="Reyes P."/>
            <person name="Cevallos-Vallejos M."/>
        </authorList>
    </citation>
    <scope>NUCLEOTIDE SEQUENCE [LARGE SCALE GENOMIC DNA]</scope>
</reference>
<keyword evidence="1" id="KW-0808">Transferase</keyword>
<keyword evidence="1" id="KW-0489">Methyltransferase</keyword>
<dbReference type="AlphaFoldDB" id="A0A6P6TKP2"/>
<evidence type="ECO:0000313" key="2">
    <source>
        <dbReference type="Proteomes" id="UP001652660"/>
    </source>
</evidence>
<dbReference type="RefSeq" id="XP_027079078.1">
    <property type="nucleotide sequence ID" value="XM_027223277.2"/>
</dbReference>
<dbReference type="InterPro" id="IPR046341">
    <property type="entry name" value="SET_dom_sf"/>
</dbReference>
<dbReference type="SUPFAM" id="SSF82199">
    <property type="entry name" value="SET domain"/>
    <property type="match status" value="2"/>
</dbReference>
<name>A0A6P6TKP2_COFAR</name>
<protein>
    <recommendedName>
        <fullName evidence="1">N-lysine methyltransferase</fullName>
        <ecNumber evidence="1">2.1.1.-</ecNumber>
    </recommendedName>
</protein>
<accession>A0A6P6TKP2</accession>
<dbReference type="GO" id="GO:0016279">
    <property type="term" value="F:protein-lysine N-methyltransferase activity"/>
    <property type="evidence" value="ECO:0007669"/>
    <property type="project" value="UniProtKB-UniRule"/>
</dbReference>
<reference evidence="3" key="2">
    <citation type="submission" date="2025-08" db="UniProtKB">
        <authorList>
            <consortium name="RefSeq"/>
        </authorList>
    </citation>
    <scope>IDENTIFICATION</scope>
    <source>
        <tissue evidence="3">Leaves</tissue>
    </source>
</reference>
<proteinExistence type="inferred from homology"/>
<dbReference type="InterPro" id="IPR011383">
    <property type="entry name" value="N-lys_methylase_SETD6"/>
</dbReference>
<dbReference type="EC" id="2.1.1.-" evidence="1"/>
<dbReference type="GO" id="GO:0032259">
    <property type="term" value="P:methylation"/>
    <property type="evidence" value="ECO:0007669"/>
    <property type="project" value="UniProtKB-KW"/>
</dbReference>
<keyword evidence="1" id="KW-0949">S-adenosyl-L-methionine</keyword>
<sequence>MATRKMRAFKRWMKSQGIDCSDALDLVLTNYASSPSPSPSSSFSVSVRALCDLQEGDIVARIPKGSCLTIKTSRARPVIEAAGLDGFLGLAVAVMYERSLGPLSNWFVYLQLMPFSEPIPLLWSDHEIDSLLVGTELHKMVKEDKDLIYEDWKECIQTLLVSAPLELNPQFFGIEQYFAARSLIASRSFQIDDYYGSGMVPLADLGIAGERDGTQPCFCFNHKTGAEDVHFTSLVSEVESDQDADINPRNDECESHMNDTLLSENSYERNGSSGGSEFDCSSTSGDDLTVLEMIMVKGVKTGNEVFNTYGSLGNAALLHRYGFTEADNPFDILNIDLELVDQWSSSLFSRRYHRRRLLLWRRLDYCGCVSQNVEYFEVSFEGEPQVELLVLLYIMLLPEESHNELDLLVSSMGNICRPANQSLSEKFFVAFGKKSELNKDLLLTESVRAALLSLADIRESLYGSSSLDDDIEALNNCDSLKEPNFYYSLLLRISERRILDKFRSYATCGADFPRTSKKAMTRSKMSRT</sequence>
<evidence type="ECO:0000313" key="3">
    <source>
        <dbReference type="RefSeq" id="XP_027079078.1"/>
    </source>
</evidence>
<dbReference type="OrthoDB" id="441812at2759"/>
<dbReference type="GO" id="GO:0005634">
    <property type="term" value="C:nucleus"/>
    <property type="evidence" value="ECO:0007669"/>
    <property type="project" value="UniProtKB-SubCell"/>
</dbReference>